<evidence type="ECO:0000256" key="5">
    <source>
        <dbReference type="PIRSR" id="PIRSR606710-1"/>
    </source>
</evidence>
<dbReference type="SUPFAM" id="SSF75005">
    <property type="entry name" value="Arabinanase/levansucrase/invertase"/>
    <property type="match status" value="1"/>
</dbReference>
<dbReference type="InterPro" id="IPR006710">
    <property type="entry name" value="Glyco_hydro_43"/>
</dbReference>
<comment type="pathway">
    <text evidence="1">Glycan metabolism; L-arabinan degradation.</text>
</comment>
<dbReference type="GO" id="GO:0005975">
    <property type="term" value="P:carbohydrate metabolic process"/>
    <property type="evidence" value="ECO:0007669"/>
    <property type="project" value="InterPro"/>
</dbReference>
<dbReference type="GO" id="GO:0004553">
    <property type="term" value="F:hydrolase activity, hydrolyzing O-glycosyl compounds"/>
    <property type="evidence" value="ECO:0007669"/>
    <property type="project" value="InterPro"/>
</dbReference>
<evidence type="ECO:0000313" key="8">
    <source>
        <dbReference type="EMBL" id="REE96431.1"/>
    </source>
</evidence>
<sequence length="359" mass="38945">MWPETIRGFGPCAGNDLVTVLRVKLTLWRRTRMPFAAAAVLTLALAQPATGSAAAAPGDSGGDVTSAARSISLELDRDFADPSFLKVGRTWYAFASGDGFPYATAPDMRGPWRYRGKSMPSRPRWTKQATRGSYDWAPDVFRRASDGRFLMYYTAHTKGGRPCIGVATSRSPAGPFVDGHGGPRVCPSGGGALDPAPFTKLDGTQWMIYAAVGGTIRASRMNADQVRPAGTRPIDLIRRPGTIIEAPVIQRSGPRLVMFVSRFHYNDRCRYKTEAFVSVGLTAGTWRSAGDVLSQRNSGLCGPGGADVARSGRTTWIMFHAWRCKRSGCDVSRPGPTRRRVMLVGTIGWGKDSLTPRIQ</sequence>
<evidence type="ECO:0000256" key="3">
    <source>
        <dbReference type="ARBA" id="ARBA00022801"/>
    </source>
</evidence>
<feature type="active site" description="Proton acceptor" evidence="5">
    <location>
        <position position="81"/>
    </location>
</feature>
<proteinExistence type="inferred from homology"/>
<protein>
    <submittedName>
        <fullName evidence="8">Glycosyl hydrolase family 43</fullName>
    </submittedName>
</protein>
<evidence type="ECO:0000256" key="7">
    <source>
        <dbReference type="RuleBase" id="RU361187"/>
    </source>
</evidence>
<dbReference type="PANTHER" id="PTHR43301">
    <property type="entry name" value="ARABINAN ENDO-1,5-ALPHA-L-ARABINOSIDASE"/>
    <property type="match status" value="1"/>
</dbReference>
<dbReference type="Proteomes" id="UP000256661">
    <property type="component" value="Unassembled WGS sequence"/>
</dbReference>
<keyword evidence="4 7" id="KW-0326">Glycosidase</keyword>
<dbReference type="CDD" id="cd08999">
    <property type="entry name" value="GH43_ABN-like"/>
    <property type="match status" value="1"/>
</dbReference>
<evidence type="ECO:0000313" key="9">
    <source>
        <dbReference type="Proteomes" id="UP000256661"/>
    </source>
</evidence>
<reference evidence="8 9" key="1">
    <citation type="submission" date="2018-08" db="EMBL/GenBank/DDBJ databases">
        <title>Sequencing the genomes of 1000 actinobacteria strains.</title>
        <authorList>
            <person name="Klenk H.-P."/>
        </authorList>
    </citation>
    <scope>NUCLEOTIDE SEQUENCE [LARGE SCALE GENOMIC DNA]</scope>
    <source>
        <strain evidence="8 9">DSM 43927</strain>
    </source>
</reference>
<dbReference type="EMBL" id="QTTT01000001">
    <property type="protein sequence ID" value="REE96431.1"/>
    <property type="molecule type" value="Genomic_DNA"/>
</dbReference>
<dbReference type="AlphaFoldDB" id="A0A3D9SXV0"/>
<evidence type="ECO:0000256" key="2">
    <source>
        <dbReference type="ARBA" id="ARBA00009865"/>
    </source>
</evidence>
<evidence type="ECO:0000256" key="6">
    <source>
        <dbReference type="PIRSR" id="PIRSR606710-2"/>
    </source>
</evidence>
<keyword evidence="9" id="KW-1185">Reference proteome</keyword>
<dbReference type="PANTHER" id="PTHR43301:SF3">
    <property type="entry name" value="ARABINAN ENDO-1,5-ALPHA-L-ARABINOSIDASE A-RELATED"/>
    <property type="match status" value="1"/>
</dbReference>
<dbReference type="InterPro" id="IPR023296">
    <property type="entry name" value="Glyco_hydro_beta-prop_sf"/>
</dbReference>
<organism evidence="8 9">
    <name type="scientific">Thermomonospora umbrina</name>
    <dbReference type="NCBI Taxonomy" id="111806"/>
    <lineage>
        <taxon>Bacteria</taxon>
        <taxon>Bacillati</taxon>
        <taxon>Actinomycetota</taxon>
        <taxon>Actinomycetes</taxon>
        <taxon>Streptosporangiales</taxon>
        <taxon>Thermomonosporaceae</taxon>
        <taxon>Thermomonospora</taxon>
    </lineage>
</organism>
<keyword evidence="3 7" id="KW-0378">Hydrolase</keyword>
<accession>A0A3D9SXV0</accession>
<evidence type="ECO:0000256" key="1">
    <source>
        <dbReference type="ARBA" id="ARBA00004834"/>
    </source>
</evidence>
<dbReference type="Pfam" id="PF04616">
    <property type="entry name" value="Glyco_hydro_43"/>
    <property type="match status" value="1"/>
</dbReference>
<gene>
    <name evidence="8" type="ORF">DFJ69_1867</name>
</gene>
<comment type="similarity">
    <text evidence="2 7">Belongs to the glycosyl hydrolase 43 family.</text>
</comment>
<comment type="caution">
    <text evidence="8">The sequence shown here is derived from an EMBL/GenBank/DDBJ whole genome shotgun (WGS) entry which is preliminary data.</text>
</comment>
<feature type="active site" description="Proton donor" evidence="5">
    <location>
        <position position="245"/>
    </location>
</feature>
<dbReference type="InterPro" id="IPR050727">
    <property type="entry name" value="GH43_arabinanases"/>
</dbReference>
<evidence type="ECO:0000256" key="4">
    <source>
        <dbReference type="ARBA" id="ARBA00023295"/>
    </source>
</evidence>
<feature type="site" description="Important for catalytic activity, responsible for pKa modulation of the active site Glu and correct orientation of both the proton donor and substrate" evidence="6">
    <location>
        <position position="194"/>
    </location>
</feature>
<name>A0A3D9SXV0_9ACTN</name>
<dbReference type="Gene3D" id="2.115.10.20">
    <property type="entry name" value="Glycosyl hydrolase domain, family 43"/>
    <property type="match status" value="1"/>
</dbReference>